<reference evidence="5" key="1">
    <citation type="journal article" date="2019" name="Int. J. Syst. Evol. Microbiol.">
        <title>The Global Catalogue of Microorganisms (GCM) 10K type strain sequencing project: providing services to taxonomists for standard genome sequencing and annotation.</title>
        <authorList>
            <consortium name="The Broad Institute Genomics Platform"/>
            <consortium name="The Broad Institute Genome Sequencing Center for Infectious Disease"/>
            <person name="Wu L."/>
            <person name="Ma J."/>
        </authorList>
    </citation>
    <scope>NUCLEOTIDE SEQUENCE [LARGE SCALE GENOMIC DNA]</scope>
    <source>
        <strain evidence="5">CGMCC 4.7237</strain>
    </source>
</reference>
<keyword evidence="5" id="KW-1185">Reference proteome</keyword>
<dbReference type="InterPro" id="IPR009081">
    <property type="entry name" value="PP-bd_ACP"/>
</dbReference>
<dbReference type="InterPro" id="IPR036736">
    <property type="entry name" value="ACP-like_sf"/>
</dbReference>
<accession>A0ABV8HL25</accession>
<keyword evidence="1" id="KW-0596">Phosphopantetheine</keyword>
<dbReference type="SUPFAM" id="SSF47336">
    <property type="entry name" value="ACP-like"/>
    <property type="match status" value="1"/>
</dbReference>
<dbReference type="InterPro" id="IPR020806">
    <property type="entry name" value="PKS_PP-bd"/>
</dbReference>
<evidence type="ECO:0000259" key="3">
    <source>
        <dbReference type="PROSITE" id="PS50075"/>
    </source>
</evidence>
<sequence length="123" mass="13557">MRTMPEETEAVAELRDLPRSERREALSELVVAEFRTTLSMAETEPFNGDSSYFELGFTSLLILEIKNRLEAVLGHPISANVLFNRPTVDSLLDHLTGDVLIDLFAPPTRSAAITGIQGKEAGQ</sequence>
<keyword evidence="2" id="KW-0597">Phosphoprotein</keyword>
<dbReference type="Pfam" id="PF00550">
    <property type="entry name" value="PP-binding"/>
    <property type="match status" value="1"/>
</dbReference>
<dbReference type="SMART" id="SM00823">
    <property type="entry name" value="PKS_PP"/>
    <property type="match status" value="1"/>
</dbReference>
<evidence type="ECO:0000313" key="4">
    <source>
        <dbReference type="EMBL" id="MFC4031592.1"/>
    </source>
</evidence>
<comment type="caution">
    <text evidence="4">The sequence shown here is derived from an EMBL/GenBank/DDBJ whole genome shotgun (WGS) entry which is preliminary data.</text>
</comment>
<feature type="domain" description="Carrier" evidence="3">
    <location>
        <begin position="24"/>
        <end position="99"/>
    </location>
</feature>
<gene>
    <name evidence="4" type="ORF">ACFO3J_08890</name>
</gene>
<dbReference type="Gene3D" id="1.10.1200.10">
    <property type="entry name" value="ACP-like"/>
    <property type="match status" value="1"/>
</dbReference>
<protein>
    <submittedName>
        <fullName evidence="4">Acyl carrier protein</fullName>
    </submittedName>
</protein>
<dbReference type="PROSITE" id="PS50075">
    <property type="entry name" value="CARRIER"/>
    <property type="match status" value="1"/>
</dbReference>
<name>A0ABV8HL25_9ACTN</name>
<dbReference type="EMBL" id="JBHSBB010000008">
    <property type="protein sequence ID" value="MFC4031592.1"/>
    <property type="molecule type" value="Genomic_DNA"/>
</dbReference>
<evidence type="ECO:0000256" key="2">
    <source>
        <dbReference type="ARBA" id="ARBA00022553"/>
    </source>
</evidence>
<dbReference type="Proteomes" id="UP001595765">
    <property type="component" value="Unassembled WGS sequence"/>
</dbReference>
<evidence type="ECO:0000256" key="1">
    <source>
        <dbReference type="ARBA" id="ARBA00022450"/>
    </source>
</evidence>
<evidence type="ECO:0000313" key="5">
    <source>
        <dbReference type="Proteomes" id="UP001595765"/>
    </source>
</evidence>
<proteinExistence type="predicted"/>
<dbReference type="RefSeq" id="WP_386427869.1">
    <property type="nucleotide sequence ID" value="NZ_JBHSBB010000008.1"/>
</dbReference>
<organism evidence="4 5">
    <name type="scientific">Streptomyces polygonati</name>
    <dbReference type="NCBI Taxonomy" id="1617087"/>
    <lineage>
        <taxon>Bacteria</taxon>
        <taxon>Bacillati</taxon>
        <taxon>Actinomycetota</taxon>
        <taxon>Actinomycetes</taxon>
        <taxon>Kitasatosporales</taxon>
        <taxon>Streptomycetaceae</taxon>
        <taxon>Streptomyces</taxon>
    </lineage>
</organism>